<dbReference type="InterPro" id="IPR000253">
    <property type="entry name" value="FHA_dom"/>
</dbReference>
<evidence type="ECO:0000313" key="3">
    <source>
        <dbReference type="Proteomes" id="UP001464891"/>
    </source>
</evidence>
<sequence length="190" mass="20661">MYEITFAWTESGLTKTQTLHPFQPTKNAGGFRVGRDPERCDWILSHPTVSGLHVEIFWQPRQQHYYLRNLRDQNPPVIDGLPLMQGEAALKVGSQIRLGQIDLTVTEIAPIMATLLLTPQFFATPMIPALIPVPTPASSSLPAVVPVASAVYGLECPKCHQVLAYEHVAAGCHWCGASLAAAVSVILAPT</sequence>
<gene>
    <name evidence="2" type="ORF">NC998_00810</name>
</gene>
<proteinExistence type="predicted"/>
<feature type="domain" description="FHA" evidence="1">
    <location>
        <begin position="31"/>
        <end position="83"/>
    </location>
</feature>
<dbReference type="SUPFAM" id="SSF49879">
    <property type="entry name" value="SMAD/FHA domain"/>
    <property type="match status" value="1"/>
</dbReference>
<dbReference type="RefSeq" id="WP_190431180.1">
    <property type="nucleotide sequence ID" value="NZ_JAMPKM010000001.1"/>
</dbReference>
<organism evidence="2 3">
    <name type="scientific">Trichocoleus desertorum GB2-A4</name>
    <dbReference type="NCBI Taxonomy" id="2933944"/>
    <lineage>
        <taxon>Bacteria</taxon>
        <taxon>Bacillati</taxon>
        <taxon>Cyanobacteriota</taxon>
        <taxon>Cyanophyceae</taxon>
        <taxon>Leptolyngbyales</taxon>
        <taxon>Trichocoleusaceae</taxon>
        <taxon>Trichocoleus</taxon>
    </lineage>
</organism>
<protein>
    <submittedName>
        <fullName evidence="2">FHA domain-containing protein</fullName>
    </submittedName>
</protein>
<dbReference type="InterPro" id="IPR008984">
    <property type="entry name" value="SMAD_FHA_dom_sf"/>
</dbReference>
<name>A0ABV0J1I7_9CYAN</name>
<keyword evidence="3" id="KW-1185">Reference proteome</keyword>
<dbReference type="Gene3D" id="2.60.200.20">
    <property type="match status" value="1"/>
</dbReference>
<evidence type="ECO:0000259" key="1">
    <source>
        <dbReference type="PROSITE" id="PS50006"/>
    </source>
</evidence>
<reference evidence="2 3" key="1">
    <citation type="submission" date="2022-04" db="EMBL/GenBank/DDBJ databases">
        <title>Positive selection, recombination, and allopatry shape intraspecific diversity of widespread and dominant cyanobacteria.</title>
        <authorList>
            <person name="Wei J."/>
            <person name="Shu W."/>
            <person name="Hu C."/>
        </authorList>
    </citation>
    <scope>NUCLEOTIDE SEQUENCE [LARGE SCALE GENOMIC DNA]</scope>
    <source>
        <strain evidence="2 3">GB2-A4</strain>
    </source>
</reference>
<dbReference type="Pfam" id="PF00498">
    <property type="entry name" value="FHA"/>
    <property type="match status" value="1"/>
</dbReference>
<dbReference type="PROSITE" id="PS50006">
    <property type="entry name" value="FHA_DOMAIN"/>
    <property type="match status" value="1"/>
</dbReference>
<dbReference type="Proteomes" id="UP001464891">
    <property type="component" value="Unassembled WGS sequence"/>
</dbReference>
<dbReference type="EMBL" id="JAMPKM010000001">
    <property type="protein sequence ID" value="MEP0815632.1"/>
    <property type="molecule type" value="Genomic_DNA"/>
</dbReference>
<evidence type="ECO:0000313" key="2">
    <source>
        <dbReference type="EMBL" id="MEP0815632.1"/>
    </source>
</evidence>
<dbReference type="CDD" id="cd00060">
    <property type="entry name" value="FHA"/>
    <property type="match status" value="1"/>
</dbReference>
<comment type="caution">
    <text evidence="2">The sequence shown here is derived from an EMBL/GenBank/DDBJ whole genome shotgun (WGS) entry which is preliminary data.</text>
</comment>
<accession>A0ABV0J1I7</accession>